<keyword evidence="5" id="KW-0472">Membrane</keyword>
<keyword evidence="2 3" id="KW-0175">Coiled coil</keyword>
<dbReference type="PANTHER" id="PTHR32347:SF23">
    <property type="entry name" value="BLL5650 PROTEIN"/>
    <property type="match status" value="1"/>
</dbReference>
<feature type="region of interest" description="Disordered" evidence="4">
    <location>
        <begin position="130"/>
        <end position="154"/>
    </location>
</feature>
<dbReference type="GO" id="GO:0030313">
    <property type="term" value="C:cell envelope"/>
    <property type="evidence" value="ECO:0007669"/>
    <property type="project" value="UniProtKB-SubCell"/>
</dbReference>
<protein>
    <submittedName>
        <fullName evidence="6">HlyD family efflux transporter periplasmic adaptor subunit</fullName>
    </submittedName>
</protein>
<dbReference type="EMBL" id="CP032418">
    <property type="protein sequence ID" value="AYC28859.1"/>
    <property type="molecule type" value="Genomic_DNA"/>
</dbReference>
<dbReference type="AlphaFoldDB" id="A0A385YQ37"/>
<reference evidence="7" key="1">
    <citation type="submission" date="2018-09" db="EMBL/GenBank/DDBJ databases">
        <authorList>
            <person name="Zhu H."/>
        </authorList>
    </citation>
    <scope>NUCLEOTIDE SEQUENCE [LARGE SCALE GENOMIC DNA]</scope>
    <source>
        <strain evidence="7">K2R23-3</strain>
    </source>
</reference>
<evidence type="ECO:0000313" key="6">
    <source>
        <dbReference type="EMBL" id="AYC28859.1"/>
    </source>
</evidence>
<keyword evidence="5" id="KW-0812">Transmembrane</keyword>
<feature type="compositionally biased region" description="Polar residues" evidence="4">
    <location>
        <begin position="130"/>
        <end position="150"/>
    </location>
</feature>
<feature type="transmembrane region" description="Helical" evidence="5">
    <location>
        <begin position="6"/>
        <end position="27"/>
    </location>
</feature>
<dbReference type="Proteomes" id="UP000265725">
    <property type="component" value="Chromosome"/>
</dbReference>
<accession>A0A385YQ37</accession>
<evidence type="ECO:0000256" key="4">
    <source>
        <dbReference type="SAM" id="MobiDB-lite"/>
    </source>
</evidence>
<evidence type="ECO:0000256" key="3">
    <source>
        <dbReference type="SAM" id="Coils"/>
    </source>
</evidence>
<name>A0A385YQ37_9BACL</name>
<dbReference type="OrthoDB" id="2446145at2"/>
<evidence type="ECO:0000313" key="7">
    <source>
        <dbReference type="Proteomes" id="UP000265725"/>
    </source>
</evidence>
<dbReference type="RefSeq" id="WP_119882603.1">
    <property type="nucleotide sequence ID" value="NZ_CP032418.1"/>
</dbReference>
<keyword evidence="5" id="KW-1133">Transmembrane helix</keyword>
<comment type="subcellular location">
    <subcellularLocation>
        <location evidence="1">Cell envelope</location>
    </subcellularLocation>
</comment>
<dbReference type="InterPro" id="IPR050465">
    <property type="entry name" value="UPF0194_transport"/>
</dbReference>
<keyword evidence="7" id="KW-1185">Reference proteome</keyword>
<gene>
    <name evidence="6" type="ORF">D3873_02845</name>
</gene>
<evidence type="ECO:0000256" key="5">
    <source>
        <dbReference type="SAM" id="Phobius"/>
    </source>
</evidence>
<evidence type="ECO:0000256" key="2">
    <source>
        <dbReference type="ARBA" id="ARBA00023054"/>
    </source>
</evidence>
<sequence>MNKQTLVTIGFTVAIASFLATNAILLFSDKSTIAKTFYVHEYEKVTVGDYNEQIPKESLVAPFSVSTVYVANEDTVEQWLLKEGDPVTVGAEIATINRTSADDQRAIWEAEKQATEREITDLNSTVNSLEAARQSSDNTTYGNENSNVTTPGAEKTNVGVNVNVNVDVDQEGAYAGAIAETRTKLAEAERRLQIIDAQLAQTGAEAILSPVDGVISEIREEGGKIAVDLFAKERIILTYATEDQWKTITPDNRVWIQVDGVDDPIEGTVISVAQVPAADTAWLKAYKKLDPKEETNPLHYYEVRVQPLTPLDTVPYGLESNAVVLVNEASNAVSVRQHWLIHRFENEATAQRVNEHGYAEKVPVTIAFDTPTRSVLTDGLEGRATIIQAPVIDRYQYAPRVFYPMPVDSPSWNSVKHTHWKTYLHYLFF</sequence>
<organism evidence="6 7">
    <name type="scientific">Paenisporosarcina cavernae</name>
    <dbReference type="NCBI Taxonomy" id="2320858"/>
    <lineage>
        <taxon>Bacteria</taxon>
        <taxon>Bacillati</taxon>
        <taxon>Bacillota</taxon>
        <taxon>Bacilli</taxon>
        <taxon>Bacillales</taxon>
        <taxon>Caryophanaceae</taxon>
        <taxon>Paenisporosarcina</taxon>
    </lineage>
</organism>
<evidence type="ECO:0000256" key="1">
    <source>
        <dbReference type="ARBA" id="ARBA00004196"/>
    </source>
</evidence>
<dbReference type="KEGG" id="paek:D3873_02845"/>
<feature type="coiled-coil region" evidence="3">
    <location>
        <begin position="178"/>
        <end position="205"/>
    </location>
</feature>
<dbReference type="PANTHER" id="PTHR32347">
    <property type="entry name" value="EFFLUX SYSTEM COMPONENT YKNX-RELATED"/>
    <property type="match status" value="1"/>
</dbReference>
<proteinExistence type="predicted"/>